<evidence type="ECO:0000313" key="3">
    <source>
        <dbReference type="Proteomes" id="UP000030661"/>
    </source>
</evidence>
<accession>A0A081C878</accession>
<dbReference type="eggNOG" id="COG4254">
    <property type="taxonomic scope" value="Bacteria"/>
</dbReference>
<dbReference type="InterPro" id="IPR006860">
    <property type="entry name" value="FecR"/>
</dbReference>
<dbReference type="AlphaFoldDB" id="A0A081C878"/>
<gene>
    <name evidence="2" type="ORF">U27_00681</name>
</gene>
<sequence length="139" mass="15000">MMTILLPCLAMGEESPIGTAKTGKGHVVVIRSGEEIPIQIGDRLYQNDIIQTGADSSVGIIFEDNTILSLGPKSEIVIDEYVFVPQKGVMSMVTRMLKGTACYLSGIIGRQSPESVKFQTPDATIGIRGTQFLVKVEGR</sequence>
<dbReference type="Proteomes" id="UP000030661">
    <property type="component" value="Unassembled WGS sequence"/>
</dbReference>
<keyword evidence="3" id="KW-1185">Reference proteome</keyword>
<protein>
    <submittedName>
        <fullName evidence="2">Hypothetical exported protein</fullName>
    </submittedName>
</protein>
<dbReference type="STRING" id="1499967.U27_00681"/>
<proteinExistence type="predicted"/>
<organism evidence="2 3">
    <name type="scientific">Vecturithrix granuli</name>
    <dbReference type="NCBI Taxonomy" id="1499967"/>
    <lineage>
        <taxon>Bacteria</taxon>
        <taxon>Candidatus Moduliflexota</taxon>
        <taxon>Candidatus Vecturitrichia</taxon>
        <taxon>Candidatus Vecturitrichales</taxon>
        <taxon>Candidatus Vecturitrichaceae</taxon>
        <taxon>Candidatus Vecturithrix</taxon>
    </lineage>
</organism>
<name>A0A081C878_VECG1</name>
<evidence type="ECO:0000259" key="1">
    <source>
        <dbReference type="Pfam" id="PF04773"/>
    </source>
</evidence>
<evidence type="ECO:0000313" key="2">
    <source>
        <dbReference type="EMBL" id="GAK60783.1"/>
    </source>
</evidence>
<feature type="domain" description="FecR protein" evidence="1">
    <location>
        <begin position="49"/>
        <end position="137"/>
    </location>
</feature>
<dbReference type="Pfam" id="PF04773">
    <property type="entry name" value="FecR"/>
    <property type="match status" value="1"/>
</dbReference>
<reference evidence="2 3" key="1">
    <citation type="journal article" date="2015" name="PeerJ">
        <title>First genomic representation of candidate bacterial phylum KSB3 points to enhanced environmental sensing as a trigger of wastewater bulking.</title>
        <authorList>
            <person name="Sekiguchi Y."/>
            <person name="Ohashi A."/>
            <person name="Parks D.H."/>
            <person name="Yamauchi T."/>
            <person name="Tyson G.W."/>
            <person name="Hugenholtz P."/>
        </authorList>
    </citation>
    <scope>NUCLEOTIDE SEQUENCE [LARGE SCALE GENOMIC DNA]</scope>
</reference>
<dbReference type="PANTHER" id="PTHR38731">
    <property type="entry name" value="LIPL45-RELATED LIPOPROTEIN-RELATED"/>
    <property type="match status" value="1"/>
</dbReference>
<dbReference type="EMBL" id="DF820475">
    <property type="protein sequence ID" value="GAK60783.1"/>
    <property type="molecule type" value="Genomic_DNA"/>
</dbReference>
<dbReference type="HOGENOM" id="CLU_122741_0_0_0"/>